<comment type="caution">
    <text evidence="2">The sequence shown here is derived from an EMBL/GenBank/DDBJ whole genome shotgun (WGS) entry which is preliminary data.</text>
</comment>
<evidence type="ECO:0000313" key="2">
    <source>
        <dbReference type="EMBL" id="GLD64345.1"/>
    </source>
</evidence>
<dbReference type="Proteomes" id="UP001279410">
    <property type="component" value="Unassembled WGS sequence"/>
</dbReference>
<evidence type="ECO:0000256" key="1">
    <source>
        <dbReference type="ARBA" id="ARBA00022598"/>
    </source>
</evidence>
<accession>A0AAD3N1K7</accession>
<dbReference type="GO" id="GO:0010747">
    <property type="term" value="P:positive regulation of long-chain fatty acid import across plasma membrane"/>
    <property type="evidence" value="ECO:0007669"/>
    <property type="project" value="TreeGrafter"/>
</dbReference>
<dbReference type="EMBL" id="BRZM01009024">
    <property type="protein sequence ID" value="GLD64345.1"/>
    <property type="molecule type" value="Genomic_DNA"/>
</dbReference>
<dbReference type="AlphaFoldDB" id="A0AAD3N1K7"/>
<keyword evidence="3" id="KW-1185">Reference proteome</keyword>
<reference evidence="2" key="1">
    <citation type="submission" date="2022-08" db="EMBL/GenBank/DDBJ databases">
        <title>Genome sequencing of akame (Lates japonicus).</title>
        <authorList>
            <person name="Hashiguchi Y."/>
            <person name="Takahashi H."/>
        </authorList>
    </citation>
    <scope>NUCLEOTIDE SEQUENCE</scope>
    <source>
        <strain evidence="2">Kochi</strain>
    </source>
</reference>
<dbReference type="PANTHER" id="PTHR43272">
    <property type="entry name" value="LONG-CHAIN-FATTY-ACID--COA LIGASE"/>
    <property type="match status" value="1"/>
</dbReference>
<sequence>MVTGAAPISPSVLNFLRAALGCQVQSGATSPFKKWLLNFAVDRKYSEVKEGIIRNNSIWDKLIFHKVQESLGGRVRVMVTGAAPISPSVLNFLRAALGCQVQSGATSPFKKWLLNFAVDRKYSEVKEGIIRNNSIWDKLIFHKVQVPLLFKETQIM</sequence>
<dbReference type="GO" id="GO:0005739">
    <property type="term" value="C:mitochondrion"/>
    <property type="evidence" value="ECO:0007669"/>
    <property type="project" value="TreeGrafter"/>
</dbReference>
<dbReference type="GO" id="GO:0005783">
    <property type="term" value="C:endoplasmic reticulum"/>
    <property type="evidence" value="ECO:0007669"/>
    <property type="project" value="TreeGrafter"/>
</dbReference>
<dbReference type="GO" id="GO:0035338">
    <property type="term" value="P:long-chain fatty-acyl-CoA biosynthetic process"/>
    <property type="evidence" value="ECO:0007669"/>
    <property type="project" value="TreeGrafter"/>
</dbReference>
<gene>
    <name evidence="2" type="ORF">AKAME5_003006100</name>
</gene>
<organism evidence="2 3">
    <name type="scientific">Lates japonicus</name>
    <name type="common">Japanese lates</name>
    <dbReference type="NCBI Taxonomy" id="270547"/>
    <lineage>
        <taxon>Eukaryota</taxon>
        <taxon>Metazoa</taxon>
        <taxon>Chordata</taxon>
        <taxon>Craniata</taxon>
        <taxon>Vertebrata</taxon>
        <taxon>Euteleostomi</taxon>
        <taxon>Actinopterygii</taxon>
        <taxon>Neopterygii</taxon>
        <taxon>Teleostei</taxon>
        <taxon>Neoteleostei</taxon>
        <taxon>Acanthomorphata</taxon>
        <taxon>Carangaria</taxon>
        <taxon>Carangaria incertae sedis</taxon>
        <taxon>Centropomidae</taxon>
        <taxon>Lates</taxon>
    </lineage>
</organism>
<proteinExistence type="predicted"/>
<dbReference type="PANTHER" id="PTHR43272:SF107">
    <property type="entry name" value="LONG-CHAIN-FATTY-ACID--COA LIGASE 5"/>
    <property type="match status" value="1"/>
</dbReference>
<evidence type="ECO:0000313" key="3">
    <source>
        <dbReference type="Proteomes" id="UP001279410"/>
    </source>
</evidence>
<keyword evidence="1 2" id="KW-0436">Ligase</keyword>
<name>A0AAD3N1K7_LATJO</name>
<protein>
    <submittedName>
        <fullName evidence="2">Long-chain-fatty-acid--CoA ligase 5</fullName>
    </submittedName>
</protein>
<dbReference type="GO" id="GO:0047676">
    <property type="term" value="F:arachidonate-CoA ligase activity"/>
    <property type="evidence" value="ECO:0007669"/>
    <property type="project" value="TreeGrafter"/>
</dbReference>
<dbReference type="GO" id="GO:0016020">
    <property type="term" value="C:membrane"/>
    <property type="evidence" value="ECO:0007669"/>
    <property type="project" value="TreeGrafter"/>
</dbReference>